<evidence type="ECO:0000313" key="2">
    <source>
        <dbReference type="Proteomes" id="UP000830326"/>
    </source>
</evidence>
<dbReference type="InterPro" id="IPR020139">
    <property type="entry name" value="DUF2642"/>
</dbReference>
<organism evidence="1 2">
    <name type="scientific">Halobacillus amylolyticus</name>
    <dbReference type="NCBI Taxonomy" id="2932259"/>
    <lineage>
        <taxon>Bacteria</taxon>
        <taxon>Bacillati</taxon>
        <taxon>Bacillota</taxon>
        <taxon>Bacilli</taxon>
        <taxon>Bacillales</taxon>
        <taxon>Bacillaceae</taxon>
        <taxon>Halobacillus</taxon>
    </lineage>
</organism>
<keyword evidence="2" id="KW-1185">Reference proteome</keyword>
<protein>
    <submittedName>
        <fullName evidence="1">DUF2642 domain-containing protein</fullName>
    </submittedName>
</protein>
<reference evidence="1" key="1">
    <citation type="submission" date="2022-04" db="EMBL/GenBank/DDBJ databases">
        <title>Halobacillus sp. isolated from saltern.</title>
        <authorList>
            <person name="Won M."/>
            <person name="Lee C.-M."/>
            <person name="Woen H.-Y."/>
            <person name="Kwon S.-W."/>
        </authorList>
    </citation>
    <scope>NUCLEOTIDE SEQUENCE</scope>
    <source>
        <strain evidence="1">SSHM10-5</strain>
    </source>
</reference>
<sequence length="76" mass="8716">MDHLKLPPSYSKEVSININSVLVESLKEMTGEMLFVYTKSGTVRGERLGVVIDDHIWLRGCSVFLQIQTIIYFIQK</sequence>
<evidence type="ECO:0000313" key="1">
    <source>
        <dbReference type="EMBL" id="UOR11834.1"/>
    </source>
</evidence>
<dbReference type="Pfam" id="PF10842">
    <property type="entry name" value="DUF2642"/>
    <property type="match status" value="1"/>
</dbReference>
<gene>
    <name evidence="1" type="ORF">MUO15_20110</name>
</gene>
<dbReference type="EMBL" id="CP095075">
    <property type="protein sequence ID" value="UOR11834.1"/>
    <property type="molecule type" value="Genomic_DNA"/>
</dbReference>
<name>A0ABY4HAV8_9BACI</name>
<dbReference type="Proteomes" id="UP000830326">
    <property type="component" value="Chromosome"/>
</dbReference>
<dbReference type="RefSeq" id="WP_245032179.1">
    <property type="nucleotide sequence ID" value="NZ_CP095075.1"/>
</dbReference>
<proteinExistence type="predicted"/>
<accession>A0ABY4HAV8</accession>